<gene>
    <name evidence="2" type="ORF">GPA26_08980</name>
</gene>
<reference evidence="2 3" key="1">
    <citation type="submission" date="2019-12" db="EMBL/GenBank/DDBJ databases">
        <title>Comparative genomics gives insights into the taxonomy of the Azoarcus-Aromatoleum group and reveals separate origins of nif in the plant-associated Azoarcus and non-plant-associated Aromatoleum sub-groups.</title>
        <authorList>
            <person name="Lafos M."/>
            <person name="Maluk M."/>
            <person name="Batista M."/>
            <person name="Junghare M."/>
            <person name="Carmona M."/>
            <person name="Faoro H."/>
            <person name="Cruz L.M."/>
            <person name="Battistoni F."/>
            <person name="De Souza E."/>
            <person name="Pedrosa F."/>
            <person name="Chen W.-M."/>
            <person name="Poole P.S."/>
            <person name="Dixon R.A."/>
            <person name="James E.K."/>
        </authorList>
    </citation>
    <scope>NUCLEOTIDE SEQUENCE [LARGE SCALE GENOMIC DNA]</scope>
    <source>
        <strain evidence="2 3">ToN1</strain>
    </source>
</reference>
<dbReference type="Gene3D" id="3.30.200.20">
    <property type="entry name" value="Phosphorylase Kinase, domain 1"/>
    <property type="match status" value="1"/>
</dbReference>
<dbReference type="PANTHER" id="PTHR47829">
    <property type="entry name" value="HYDROLASE, PUTATIVE (AFU_ORTHOLOGUE AFUA_1G12880)-RELATED"/>
    <property type="match status" value="1"/>
</dbReference>
<feature type="domain" description="Aminoglycoside phosphotransferase" evidence="1">
    <location>
        <begin position="36"/>
        <end position="289"/>
    </location>
</feature>
<evidence type="ECO:0000259" key="1">
    <source>
        <dbReference type="Pfam" id="PF01636"/>
    </source>
</evidence>
<sequence>MDTKMESTLDGLVDVPRLRCWLDEHLAELGDGPLTCTLLSGGSSNAVFRISRGGESVVLRRPPKVPRPDSNRIIEREARMLKALTGSDVPHPHFHAYCADDTVIGAPFYLMAMVDGWLGYDENRFDPAPFNVPQHRRQKAFALVEGIARLAKVDYRAVGLKDFGRPEGFLERQVDRWASLLASYRESENYPGREIPGLKYAADWLRANTPAMSPAGIIHGDYSFANALFQHQPPVRLAAMIDWELTTVGDPLLDLGWVLYAFRGRDESTPPAGYFDPDGYPYREELAEYYAERTGRDIGNLTYYMVLAQYKLACILERHYARMLNGRQTRHLGEVMGKLVLRLGAKAGEMAKAAG</sequence>
<dbReference type="Gene3D" id="3.90.1200.10">
    <property type="match status" value="1"/>
</dbReference>
<dbReference type="Pfam" id="PF01636">
    <property type="entry name" value="APH"/>
    <property type="match status" value="1"/>
</dbReference>
<comment type="caution">
    <text evidence="2">The sequence shown here is derived from an EMBL/GenBank/DDBJ whole genome shotgun (WGS) entry which is preliminary data.</text>
</comment>
<dbReference type="CDD" id="cd05154">
    <property type="entry name" value="ACAD10_11_N-like"/>
    <property type="match status" value="1"/>
</dbReference>
<organism evidence="2 3">
    <name type="scientific">Aromatoleum petrolei</name>
    <dbReference type="NCBI Taxonomy" id="76116"/>
    <lineage>
        <taxon>Bacteria</taxon>
        <taxon>Pseudomonadati</taxon>
        <taxon>Pseudomonadota</taxon>
        <taxon>Betaproteobacteria</taxon>
        <taxon>Rhodocyclales</taxon>
        <taxon>Rhodocyclaceae</taxon>
        <taxon>Aromatoleum</taxon>
    </lineage>
</organism>
<dbReference type="EMBL" id="WTVR01000014">
    <property type="protein sequence ID" value="NMF88617.1"/>
    <property type="molecule type" value="Genomic_DNA"/>
</dbReference>
<dbReference type="RefSeq" id="WP_169206033.1">
    <property type="nucleotide sequence ID" value="NZ_CP059560.1"/>
</dbReference>
<dbReference type="Proteomes" id="UP000652074">
    <property type="component" value="Unassembled WGS sequence"/>
</dbReference>
<proteinExistence type="predicted"/>
<name>A0ABX1MU23_9RHOO</name>
<dbReference type="SUPFAM" id="SSF56112">
    <property type="entry name" value="Protein kinase-like (PK-like)"/>
    <property type="match status" value="1"/>
</dbReference>
<evidence type="ECO:0000313" key="2">
    <source>
        <dbReference type="EMBL" id="NMF88617.1"/>
    </source>
</evidence>
<dbReference type="InterPro" id="IPR052898">
    <property type="entry name" value="ACAD10-like"/>
</dbReference>
<dbReference type="InterPro" id="IPR011009">
    <property type="entry name" value="Kinase-like_dom_sf"/>
</dbReference>
<accession>A0ABX1MU23</accession>
<dbReference type="PANTHER" id="PTHR47829:SF1">
    <property type="entry name" value="HAD FAMILY PHOSPHATASE"/>
    <property type="match status" value="1"/>
</dbReference>
<dbReference type="InterPro" id="IPR002575">
    <property type="entry name" value="Aminoglycoside_PTrfase"/>
</dbReference>
<keyword evidence="3" id="KW-1185">Reference proteome</keyword>
<dbReference type="InterPro" id="IPR041726">
    <property type="entry name" value="ACAD10_11_N"/>
</dbReference>
<evidence type="ECO:0000313" key="3">
    <source>
        <dbReference type="Proteomes" id="UP000652074"/>
    </source>
</evidence>
<protein>
    <submittedName>
        <fullName evidence="2">Phosphotransferase</fullName>
    </submittedName>
</protein>